<protein>
    <submittedName>
        <fullName evidence="1">Uncharacterized protein</fullName>
    </submittedName>
</protein>
<comment type="caution">
    <text evidence="1">The sequence shown here is derived from an EMBL/GenBank/DDBJ whole genome shotgun (WGS) entry which is preliminary data.</text>
</comment>
<organism evidence="1 2">
    <name type="scientific">Manihot esculenta</name>
    <name type="common">Cassava</name>
    <name type="synonym">Jatropha manihot</name>
    <dbReference type="NCBI Taxonomy" id="3983"/>
    <lineage>
        <taxon>Eukaryota</taxon>
        <taxon>Viridiplantae</taxon>
        <taxon>Streptophyta</taxon>
        <taxon>Embryophyta</taxon>
        <taxon>Tracheophyta</taxon>
        <taxon>Spermatophyta</taxon>
        <taxon>Magnoliopsida</taxon>
        <taxon>eudicotyledons</taxon>
        <taxon>Gunneridae</taxon>
        <taxon>Pentapetalae</taxon>
        <taxon>rosids</taxon>
        <taxon>fabids</taxon>
        <taxon>Malpighiales</taxon>
        <taxon>Euphorbiaceae</taxon>
        <taxon>Crotonoideae</taxon>
        <taxon>Manihoteae</taxon>
        <taxon>Manihot</taxon>
    </lineage>
</organism>
<gene>
    <name evidence="1" type="ORF">MANES_03G083178v8</name>
</gene>
<dbReference type="Proteomes" id="UP000091857">
    <property type="component" value="Chromosome 3"/>
</dbReference>
<sequence>MCDTFKLWALLLFKNFSLAWGLESELQKIKENLKVIKPVLLDAEQQLSQNPWVEIWLENLKQVLYDAEDVVDDFEYEALRRKVTRKVRRFFSSPNPLAFHFKMGHKVKKIRERIDKIAALKSKFGLTERIFHRHVIHKKREMTHSFIDASNVIGREEAKFTIIEMLLQFVDGENVVSIIPIVGLGGLGKTTLAKLVYNDQRRGPQKWLDLKSLLMGGSNGNRIVVTTRSNRVAEIMGTVSPHNLSLLHHQHLREGKQNPNFTRIRGEIVRKCEGVPLAVITLGSLLYSITDEHALHIVPFSKDYELVDIDLVYLWMANGLVQSSNENQEFEDVGLRYFKVLCSRCFFLDFSEYGGNVRCKMHELINDLALSITQNEYSMFIGSTQQFAKSVRHVSFPYPESLSKVVPKSLQNLDCMRTICCINERREGISSKVFIRTCLKKLRRLAVSSCRSLISLPQSIKCLTALDSLCIEDCKNLDLRIEEGEDAQFSLHKLELRELPKLVDFPQWPIRGFTNTLKVLEVAYCDNLRELPNCLQNMASLQELRFIDCTKLNNNLL</sequence>
<accession>A0ACB7I161</accession>
<evidence type="ECO:0000313" key="2">
    <source>
        <dbReference type="Proteomes" id="UP000091857"/>
    </source>
</evidence>
<evidence type="ECO:0000313" key="1">
    <source>
        <dbReference type="EMBL" id="KAG8657603.1"/>
    </source>
</evidence>
<dbReference type="EMBL" id="CM004389">
    <property type="protein sequence ID" value="KAG8657603.1"/>
    <property type="molecule type" value="Genomic_DNA"/>
</dbReference>
<name>A0ACB7I161_MANES</name>
<keyword evidence="2" id="KW-1185">Reference proteome</keyword>
<reference evidence="2" key="1">
    <citation type="journal article" date="2016" name="Nat. Biotechnol.">
        <title>Sequencing wild and cultivated cassava and related species reveals extensive interspecific hybridization and genetic diversity.</title>
        <authorList>
            <person name="Bredeson J.V."/>
            <person name="Lyons J.B."/>
            <person name="Prochnik S.E."/>
            <person name="Wu G.A."/>
            <person name="Ha C.M."/>
            <person name="Edsinger-Gonzales E."/>
            <person name="Grimwood J."/>
            <person name="Schmutz J."/>
            <person name="Rabbi I.Y."/>
            <person name="Egesi C."/>
            <person name="Nauluvula P."/>
            <person name="Lebot V."/>
            <person name="Ndunguru J."/>
            <person name="Mkamilo G."/>
            <person name="Bart R.S."/>
            <person name="Setter T.L."/>
            <person name="Gleadow R.M."/>
            <person name="Kulakow P."/>
            <person name="Ferguson M.E."/>
            <person name="Rounsley S."/>
            <person name="Rokhsar D.S."/>
        </authorList>
    </citation>
    <scope>NUCLEOTIDE SEQUENCE [LARGE SCALE GENOMIC DNA]</scope>
    <source>
        <strain evidence="2">cv. AM560-2</strain>
    </source>
</reference>
<proteinExistence type="predicted"/>